<dbReference type="PROSITE" id="PS50002">
    <property type="entry name" value="SH3"/>
    <property type="match status" value="1"/>
</dbReference>
<dbReference type="InterPro" id="IPR017441">
    <property type="entry name" value="Protein_kinase_ATP_BS"/>
</dbReference>
<comment type="catalytic activity">
    <reaction evidence="11 15">
        <text>L-tyrosyl-[protein] + ATP = O-phospho-L-tyrosyl-[protein] + ADP + H(+)</text>
        <dbReference type="Rhea" id="RHEA:10596"/>
        <dbReference type="Rhea" id="RHEA-COMP:10136"/>
        <dbReference type="Rhea" id="RHEA-COMP:20101"/>
        <dbReference type="ChEBI" id="CHEBI:15378"/>
        <dbReference type="ChEBI" id="CHEBI:30616"/>
        <dbReference type="ChEBI" id="CHEBI:46858"/>
        <dbReference type="ChEBI" id="CHEBI:61978"/>
        <dbReference type="ChEBI" id="CHEBI:456216"/>
        <dbReference type="EC" id="2.7.10.2"/>
    </reaction>
</comment>
<dbReference type="Gene3D" id="1.10.510.10">
    <property type="entry name" value="Transferase(Phosphotransferase) domain 1"/>
    <property type="match status" value="1"/>
</dbReference>
<evidence type="ECO:0000256" key="5">
    <source>
        <dbReference type="ARBA" id="ARBA00022741"/>
    </source>
</evidence>
<dbReference type="SUPFAM" id="SSF55550">
    <property type="entry name" value="SH2 domain"/>
    <property type="match status" value="1"/>
</dbReference>
<dbReference type="FunFam" id="3.30.200.20:FF:000036">
    <property type="entry name" value="Tyrosine-protein kinase"/>
    <property type="match status" value="1"/>
</dbReference>
<keyword evidence="4" id="KW-0519">Myristate</keyword>
<reference evidence="19 20" key="1">
    <citation type="journal article" date="2019" name="Gigascience">
        <title>Whole-genome sequence of the oriental lung fluke Paragonimus westermani.</title>
        <authorList>
            <person name="Oey H."/>
            <person name="Zakrzewski M."/>
            <person name="Narain K."/>
            <person name="Devi K.R."/>
            <person name="Agatsuma T."/>
            <person name="Nawaratna S."/>
            <person name="Gobert G.N."/>
            <person name="Jones M.K."/>
            <person name="Ragan M.A."/>
            <person name="McManus D.P."/>
            <person name="Krause L."/>
        </authorList>
    </citation>
    <scope>NUCLEOTIDE SEQUENCE [LARGE SCALE GENOMIC DNA]</scope>
    <source>
        <strain evidence="19 20">IND2009</strain>
    </source>
</reference>
<evidence type="ECO:0000313" key="19">
    <source>
        <dbReference type="EMBL" id="KAA3678835.1"/>
    </source>
</evidence>
<keyword evidence="8 12" id="KW-0727">SH2 domain</keyword>
<comment type="similarity">
    <text evidence="15">Belongs to the protein kinase superfamily. Tyr protein kinase family.</text>
</comment>
<sequence length="848" mass="95052">MGNCTGRLKSNARFCDALCNPNTTAHITNNVINEELLIQATEDCESQMNCRQNVRKFLMKDPKDSCNGCFMGGSVRDTNKCDAFSPRRSSLRASLIFAAHSTQMDNVFTTTHHPKITRTNMESISGRSAGGVSNEPLHVVSVSQTHQMRSFPLPVHNSARATYGSSTTSLLAIGSQAPSVSNHHAHSKLITNDSSINNVSGSMYTSNKTVNTVVNVSQGRRSNDTKSPLVVDYDTRILDGVRHTSVLSESEKMKSLDVKDYKLRSVSTTPTFATQDFSPGRRSSISLMSNRYLIHHSTSVANKESTSRSSLNSVSASHKWNAKKNVDRDNFAKTGGEGDYVAIFDYNMQADGEIRTRKGDRLNVLDSSDSEWLLVEHIPTGLIGYIPLSYVARANSVEAEDWYFRSISRKDSERLLLLKGNIQGTFLIRASETTNGALSLSVRDTEVHRGDTVKHYKIKQISETGEVYITTKQILSDLRALVKHYSLNAYGLCCCLTRPCPRPPPVPTDLSRLTRDQWEIPRSSLELTELLGAGQFGEVWRAKWNNTVEVAVKTLKPGTMSKEDFLKEAKIMKRLYHARLVRLYAVVTAEPIYIVTELMPHGSLLHYLRDGMGKDLDFKVLVDMMAQIASGMAYLEKEGYIHRDLAARNILVGDNNTVKVADFGLARIVDGADETYTAKQGTQFPIKWTAPEAALLGRFTVKSDVWSFGIVIYEIITYGQVPFPSMDNAETLQQVDRGYRMPRPSNCPQPVYEVMLKTWDSNPDQRPTFESLCVYFEDYFSNAERSYRPADSMGIATNGVSKMRPSNDYPHELNGTEWDSEEAQALRLHKWEQWRKSVQTRRETAPLV</sequence>
<keyword evidence="1 13" id="KW-0728">SH3 domain</keyword>
<evidence type="ECO:0000256" key="2">
    <source>
        <dbReference type="ARBA" id="ARBA00022553"/>
    </source>
</evidence>
<accession>A0A5J4NT61</accession>
<organism evidence="19 20">
    <name type="scientific">Paragonimus westermani</name>
    <dbReference type="NCBI Taxonomy" id="34504"/>
    <lineage>
        <taxon>Eukaryota</taxon>
        <taxon>Metazoa</taxon>
        <taxon>Spiralia</taxon>
        <taxon>Lophotrochozoa</taxon>
        <taxon>Platyhelminthes</taxon>
        <taxon>Trematoda</taxon>
        <taxon>Digenea</taxon>
        <taxon>Plagiorchiida</taxon>
        <taxon>Troglotremata</taxon>
        <taxon>Troglotrematidae</taxon>
        <taxon>Paragonimus</taxon>
    </lineage>
</organism>
<dbReference type="SUPFAM" id="SSF50044">
    <property type="entry name" value="SH3-domain"/>
    <property type="match status" value="1"/>
</dbReference>
<dbReference type="GO" id="GO:0005524">
    <property type="term" value="F:ATP binding"/>
    <property type="evidence" value="ECO:0007669"/>
    <property type="project" value="UniProtKB-UniRule"/>
</dbReference>
<feature type="binding site" evidence="14">
    <location>
        <position position="553"/>
    </location>
    <ligand>
        <name>ATP</name>
        <dbReference type="ChEBI" id="CHEBI:30616"/>
    </ligand>
</feature>
<keyword evidence="10" id="KW-0449">Lipoprotein</keyword>
<name>A0A5J4NT61_9TREM</name>
<dbReference type="InterPro" id="IPR036860">
    <property type="entry name" value="SH2_dom_sf"/>
</dbReference>
<dbReference type="Gene3D" id="3.30.505.10">
    <property type="entry name" value="SH2 domain"/>
    <property type="match status" value="1"/>
</dbReference>
<evidence type="ECO:0000256" key="3">
    <source>
        <dbReference type="ARBA" id="ARBA00022679"/>
    </source>
</evidence>
<dbReference type="Pfam" id="PF00017">
    <property type="entry name" value="SH2"/>
    <property type="match status" value="1"/>
</dbReference>
<dbReference type="PANTHER" id="PTHR24418">
    <property type="entry name" value="TYROSINE-PROTEIN KINASE"/>
    <property type="match status" value="1"/>
</dbReference>
<keyword evidence="2" id="KW-0597">Phosphoprotein</keyword>
<dbReference type="Proteomes" id="UP000324629">
    <property type="component" value="Unassembled WGS sequence"/>
</dbReference>
<feature type="domain" description="Protein kinase" evidence="18">
    <location>
        <begin position="525"/>
        <end position="780"/>
    </location>
</feature>
<keyword evidence="7 14" id="KW-0067">ATP-binding</keyword>
<keyword evidence="5 14" id="KW-0547">Nucleotide-binding</keyword>
<evidence type="ECO:0000259" key="18">
    <source>
        <dbReference type="PROSITE" id="PS50011"/>
    </source>
</evidence>
<dbReference type="InterPro" id="IPR000719">
    <property type="entry name" value="Prot_kinase_dom"/>
</dbReference>
<evidence type="ECO:0000259" key="17">
    <source>
        <dbReference type="PROSITE" id="PS50002"/>
    </source>
</evidence>
<evidence type="ECO:0000256" key="8">
    <source>
        <dbReference type="ARBA" id="ARBA00022999"/>
    </source>
</evidence>
<evidence type="ECO:0000313" key="20">
    <source>
        <dbReference type="Proteomes" id="UP000324629"/>
    </source>
</evidence>
<dbReference type="FunFam" id="1.10.510.10:FF:000318">
    <property type="entry name" value="Tyrosine-protein kinase"/>
    <property type="match status" value="1"/>
</dbReference>
<dbReference type="GO" id="GO:0004715">
    <property type="term" value="F:non-membrane spanning protein tyrosine kinase activity"/>
    <property type="evidence" value="ECO:0007669"/>
    <property type="project" value="UniProtKB-EC"/>
</dbReference>
<dbReference type="Pfam" id="PF00018">
    <property type="entry name" value="SH3_1"/>
    <property type="match status" value="1"/>
</dbReference>
<dbReference type="InterPro" id="IPR001452">
    <property type="entry name" value="SH3_domain"/>
</dbReference>
<dbReference type="InterPro" id="IPR050198">
    <property type="entry name" value="Non-receptor_tyrosine_kinases"/>
</dbReference>
<dbReference type="PROSITE" id="PS50001">
    <property type="entry name" value="SH2"/>
    <property type="match status" value="1"/>
</dbReference>
<dbReference type="InterPro" id="IPR008266">
    <property type="entry name" value="Tyr_kinase_AS"/>
</dbReference>
<protein>
    <recommendedName>
        <fullName evidence="15">Tyrosine-protein kinase</fullName>
        <ecNumber evidence="15">2.7.10.2</ecNumber>
    </recommendedName>
</protein>
<evidence type="ECO:0000256" key="4">
    <source>
        <dbReference type="ARBA" id="ARBA00022707"/>
    </source>
</evidence>
<evidence type="ECO:0000256" key="1">
    <source>
        <dbReference type="ARBA" id="ARBA00022443"/>
    </source>
</evidence>
<dbReference type="PROSITE" id="PS50011">
    <property type="entry name" value="PROTEIN_KINASE_DOM"/>
    <property type="match status" value="1"/>
</dbReference>
<dbReference type="InterPro" id="IPR020635">
    <property type="entry name" value="Tyr_kinase_cat_dom"/>
</dbReference>
<dbReference type="Pfam" id="PF07714">
    <property type="entry name" value="PK_Tyr_Ser-Thr"/>
    <property type="match status" value="1"/>
</dbReference>
<gene>
    <name evidence="19" type="ORF">DEA37_0006128</name>
</gene>
<feature type="domain" description="SH2" evidence="16">
    <location>
        <begin position="402"/>
        <end position="500"/>
    </location>
</feature>
<keyword evidence="20" id="KW-1185">Reference proteome</keyword>
<evidence type="ECO:0000256" key="14">
    <source>
        <dbReference type="PROSITE-ProRule" id="PRU10141"/>
    </source>
</evidence>
<evidence type="ECO:0000256" key="13">
    <source>
        <dbReference type="PROSITE-ProRule" id="PRU00192"/>
    </source>
</evidence>
<dbReference type="EMBL" id="QNGE01000941">
    <property type="protein sequence ID" value="KAA3678835.1"/>
    <property type="molecule type" value="Genomic_DNA"/>
</dbReference>
<dbReference type="SMART" id="SM00252">
    <property type="entry name" value="SH2"/>
    <property type="match status" value="1"/>
</dbReference>
<dbReference type="AlphaFoldDB" id="A0A5J4NT61"/>
<evidence type="ECO:0000256" key="10">
    <source>
        <dbReference type="ARBA" id="ARBA00023288"/>
    </source>
</evidence>
<dbReference type="CDD" id="cd05034">
    <property type="entry name" value="PTKc_Src_like"/>
    <property type="match status" value="1"/>
</dbReference>
<dbReference type="InterPro" id="IPR036028">
    <property type="entry name" value="SH3-like_dom_sf"/>
</dbReference>
<keyword evidence="3 15" id="KW-0808">Transferase</keyword>
<dbReference type="EC" id="2.7.10.2" evidence="15"/>
<evidence type="ECO:0000256" key="6">
    <source>
        <dbReference type="ARBA" id="ARBA00022777"/>
    </source>
</evidence>
<dbReference type="InterPro" id="IPR011009">
    <property type="entry name" value="Kinase-like_dom_sf"/>
</dbReference>
<dbReference type="SUPFAM" id="SSF56112">
    <property type="entry name" value="Protein kinase-like (PK-like)"/>
    <property type="match status" value="1"/>
</dbReference>
<evidence type="ECO:0000256" key="15">
    <source>
        <dbReference type="RuleBase" id="RU362096"/>
    </source>
</evidence>
<proteinExistence type="inferred from homology"/>
<comment type="caution">
    <text evidence="19">The sequence shown here is derived from an EMBL/GenBank/DDBJ whole genome shotgun (WGS) entry which is preliminary data.</text>
</comment>
<evidence type="ECO:0000256" key="11">
    <source>
        <dbReference type="ARBA" id="ARBA00051245"/>
    </source>
</evidence>
<dbReference type="PROSITE" id="PS00107">
    <property type="entry name" value="PROTEIN_KINASE_ATP"/>
    <property type="match status" value="1"/>
</dbReference>
<dbReference type="PRINTS" id="PR00109">
    <property type="entry name" value="TYRKINASE"/>
</dbReference>
<evidence type="ECO:0000256" key="12">
    <source>
        <dbReference type="PROSITE-ProRule" id="PRU00191"/>
    </source>
</evidence>
<dbReference type="SMART" id="SM00326">
    <property type="entry name" value="SH3"/>
    <property type="match status" value="1"/>
</dbReference>
<dbReference type="InterPro" id="IPR000980">
    <property type="entry name" value="SH2"/>
</dbReference>
<evidence type="ECO:0000256" key="9">
    <source>
        <dbReference type="ARBA" id="ARBA00023137"/>
    </source>
</evidence>
<keyword evidence="6 15" id="KW-0418">Kinase</keyword>
<dbReference type="InterPro" id="IPR001245">
    <property type="entry name" value="Ser-Thr/Tyr_kinase_cat_dom"/>
</dbReference>
<dbReference type="PROSITE" id="PS00109">
    <property type="entry name" value="PROTEIN_KINASE_TYR"/>
    <property type="match status" value="1"/>
</dbReference>
<dbReference type="SMART" id="SM00219">
    <property type="entry name" value="TyrKc"/>
    <property type="match status" value="1"/>
</dbReference>
<dbReference type="PRINTS" id="PR00401">
    <property type="entry name" value="SH2DOMAIN"/>
</dbReference>
<feature type="domain" description="SH3" evidence="17">
    <location>
        <begin position="335"/>
        <end position="396"/>
    </location>
</feature>
<keyword evidence="9 15" id="KW-0829">Tyrosine-protein kinase</keyword>
<dbReference type="Gene3D" id="3.30.200.20">
    <property type="entry name" value="Phosphorylase Kinase, domain 1"/>
    <property type="match status" value="1"/>
</dbReference>
<evidence type="ECO:0000259" key="16">
    <source>
        <dbReference type="PROSITE" id="PS50001"/>
    </source>
</evidence>
<evidence type="ECO:0000256" key="7">
    <source>
        <dbReference type="ARBA" id="ARBA00022840"/>
    </source>
</evidence>
<dbReference type="Gene3D" id="2.30.30.40">
    <property type="entry name" value="SH3 Domains"/>
    <property type="match status" value="1"/>
</dbReference>